<keyword evidence="8 11" id="KW-0472">Membrane</keyword>
<gene>
    <name evidence="13" type="ORF">BJ969_001092</name>
</gene>
<accession>A0A840N8P5</accession>
<organism evidence="13 14">
    <name type="scientific">Saccharopolyspora gloriosae</name>
    <dbReference type="NCBI Taxonomy" id="455344"/>
    <lineage>
        <taxon>Bacteria</taxon>
        <taxon>Bacillati</taxon>
        <taxon>Actinomycetota</taxon>
        <taxon>Actinomycetes</taxon>
        <taxon>Pseudonocardiales</taxon>
        <taxon>Pseudonocardiaceae</taxon>
        <taxon>Saccharopolyspora</taxon>
    </lineage>
</organism>
<sequence length="1336" mass="146147">MSTITVKRPPRATGPEMPEGTVELQEPPVMEEPAAMDFRSVAMIVPMGIGSMAMIMMVSSRSSSPMMYIMGGGMALAMLVMVLTQLGRNGAERKRKMASERRDFLRYIAQLREKARESADQQRRAVVWSNPAPSWLWSIAAGPRLWERRANQDDFGRARIGLGAQAAAVEYTAPSTKPIEDLEPLAAVSLRRFQEAYGTVSGIPMSVGLRSFTSVEFAGAQEGVVGLVRSLLGQLVTFHSPDELRVAVLTSETCQPEWDWVKWLPHNAHPTAHDAAGPLRLFACDHDELMDVLGADITDRPDHDPSSRPGVVEPFVVVVAHLTEIPESSRLLDTGLRNVVLLDLSGRLPGGPKVLRLTAEDDEVSFPVGEETGTALRDGLSLVQAEALARSMAPKRTSGSVDVVDQPLESDFELTTLLGIRDPRTFDVPAQWRPRAAQRSRLQVPIGVTTEGEVVELDLKEPAQGGMGPHGMLIGATGSGKSELLRTLVAGLAATHSSEILNLVLVDFKGGATFLGMDELPHTSAVITNLADELPLVDRMQDALNGELVRRQELLRASGYSSSFEYEKARAGGARLVPFPDLLLVVDEFSELLASKAEFMDLFVSIGRLGRSLGVHLLLASQRLDEGRIHRVEGHLSYRIALRTFSSMESRAVIGQAKAYELPSDPGNGYLKIDTTTLVRFKGAYVSGPCPERDGAAPATSEERAFSEVVSFRTQPYPSLHQIRQHEEQGTPEPEAEPEDESGEDAPSLIEVLIGRLKGSGPPARQIWLPPLSAAPSLDGLLPSVVPDPVRGMTVEPTGGRTPLRVPVAVVDRPYEQSRDLMTADLSGSDGHVGIAGAPQSGKSTLLRTLVLGLALHNTPRDVQFYCMDFGGGGIMSLSGLPHVGSVATRMERDRVVRTIAELTQLLERRESLFAEHGFESIAAYLRARERGEVDDPHGHVFLVVDGWFTVKQDFQELEAKIGELASRGLSFGIHLVLAATRWSEIRTWLRDLLGSKLELRLGDSMESEFGSRKAATVPNQAGRGITSDGYHFLTALPRLDGRSDVDDLSEATKTVTEEVRAFWPGEPAPPVRMLPTKLPARQLPAPQPEFRMCIGHDEQRLQPVWHDFHAQPHLMVFGDGATGKTNLLRLALRSIRRRYGPDQAKIVLGDARRDLDNEVPAEYNVGFGVNSEALHGLAEQTAASMVKRVPGQEISSERMRKRDWWEGPELFLVVDDYELLTRGGMGSALDPLLSMIPQGVHIGLHLVVARSTSGAMRAMMDPVLRRLWELGTPSLLLSYPKEEGTFIGEAKPRKLPPGRAQLVTRRGIQLIQTGLVDDEFATAAQQTSTIRKENR</sequence>
<dbReference type="GO" id="GO:0003677">
    <property type="term" value="F:DNA binding"/>
    <property type="evidence" value="ECO:0007669"/>
    <property type="project" value="InterPro"/>
</dbReference>
<dbReference type="GO" id="GO:0005524">
    <property type="term" value="F:ATP binding"/>
    <property type="evidence" value="ECO:0007669"/>
    <property type="project" value="UniProtKB-UniRule"/>
</dbReference>
<keyword evidence="2" id="KW-1003">Cell membrane</keyword>
<dbReference type="InterPro" id="IPR023837">
    <property type="entry name" value="EccCb-like_Actinobacteria"/>
</dbReference>
<comment type="caution">
    <text evidence="13">The sequence shown here is derived from an EMBL/GenBank/DDBJ whole genome shotgun (WGS) entry which is preliminary data.</text>
</comment>
<keyword evidence="14" id="KW-1185">Reference proteome</keyword>
<dbReference type="EMBL" id="JACHIV010000001">
    <property type="protein sequence ID" value="MBB5068004.1"/>
    <property type="molecule type" value="Genomic_DNA"/>
</dbReference>
<dbReference type="SMART" id="SM00382">
    <property type="entry name" value="AAA"/>
    <property type="match status" value="3"/>
</dbReference>
<feature type="compositionally biased region" description="Acidic residues" evidence="10">
    <location>
        <begin position="734"/>
        <end position="744"/>
    </location>
</feature>
<evidence type="ECO:0000256" key="6">
    <source>
        <dbReference type="ARBA" id="ARBA00022840"/>
    </source>
</evidence>
<evidence type="ECO:0000259" key="12">
    <source>
        <dbReference type="PROSITE" id="PS50901"/>
    </source>
</evidence>
<evidence type="ECO:0000256" key="11">
    <source>
        <dbReference type="SAM" id="Phobius"/>
    </source>
</evidence>
<evidence type="ECO:0000313" key="14">
    <source>
        <dbReference type="Proteomes" id="UP000580474"/>
    </source>
</evidence>
<proteinExistence type="predicted"/>
<evidence type="ECO:0000256" key="7">
    <source>
        <dbReference type="ARBA" id="ARBA00022989"/>
    </source>
</evidence>
<evidence type="ECO:0000256" key="3">
    <source>
        <dbReference type="ARBA" id="ARBA00022692"/>
    </source>
</evidence>
<dbReference type="Gene3D" id="3.40.50.300">
    <property type="entry name" value="P-loop containing nucleotide triphosphate hydrolases"/>
    <property type="match status" value="3"/>
</dbReference>
<feature type="domain" description="FtsK" evidence="12">
    <location>
        <begin position="1102"/>
        <end position="1287"/>
    </location>
</feature>
<dbReference type="PROSITE" id="PS50901">
    <property type="entry name" value="FTSK"/>
    <property type="match status" value="3"/>
</dbReference>
<dbReference type="PANTHER" id="PTHR22683:SF1">
    <property type="entry name" value="TYPE VII SECRETION SYSTEM PROTEIN ESSC"/>
    <property type="match status" value="1"/>
</dbReference>
<evidence type="ECO:0000256" key="9">
    <source>
        <dbReference type="PROSITE-ProRule" id="PRU00289"/>
    </source>
</evidence>
<dbReference type="InterPro" id="IPR050206">
    <property type="entry name" value="FtsK/SpoIIIE/SftA"/>
</dbReference>
<evidence type="ECO:0000256" key="5">
    <source>
        <dbReference type="ARBA" id="ARBA00022741"/>
    </source>
</evidence>
<feature type="domain" description="FtsK" evidence="12">
    <location>
        <begin position="452"/>
        <end position="651"/>
    </location>
</feature>
<dbReference type="NCBIfam" id="TIGR03924">
    <property type="entry name" value="T7SS_EccC_a"/>
    <property type="match status" value="1"/>
</dbReference>
<dbReference type="SUPFAM" id="SSF52540">
    <property type="entry name" value="P-loop containing nucleoside triphosphate hydrolases"/>
    <property type="match status" value="3"/>
</dbReference>
<feature type="region of interest" description="Disordered" evidence="10">
    <location>
        <begin position="1"/>
        <end position="20"/>
    </location>
</feature>
<evidence type="ECO:0000256" key="4">
    <source>
        <dbReference type="ARBA" id="ARBA00022737"/>
    </source>
</evidence>
<dbReference type="PANTHER" id="PTHR22683">
    <property type="entry name" value="SPORULATION PROTEIN RELATED"/>
    <property type="match status" value="1"/>
</dbReference>
<evidence type="ECO:0000313" key="13">
    <source>
        <dbReference type="EMBL" id="MBB5068004.1"/>
    </source>
</evidence>
<feature type="binding site" evidence="9">
    <location>
        <begin position="475"/>
        <end position="482"/>
    </location>
    <ligand>
        <name>ATP</name>
        <dbReference type="ChEBI" id="CHEBI:30616"/>
    </ligand>
</feature>
<dbReference type="Pfam" id="PF01580">
    <property type="entry name" value="FtsK_SpoIIIE"/>
    <property type="match status" value="2"/>
</dbReference>
<feature type="binding site" evidence="9">
    <location>
        <begin position="837"/>
        <end position="844"/>
    </location>
    <ligand>
        <name>ATP</name>
        <dbReference type="ChEBI" id="CHEBI:30616"/>
    </ligand>
</feature>
<keyword evidence="6 9" id="KW-0067">ATP-binding</keyword>
<feature type="domain" description="FtsK" evidence="12">
    <location>
        <begin position="818"/>
        <end position="1009"/>
    </location>
</feature>
<feature type="binding site" evidence="9">
    <location>
        <begin position="1119"/>
        <end position="1126"/>
    </location>
    <ligand>
        <name>ATP</name>
        <dbReference type="ChEBI" id="CHEBI:30616"/>
    </ligand>
</feature>
<feature type="region of interest" description="Disordered" evidence="10">
    <location>
        <begin position="724"/>
        <end position="744"/>
    </location>
</feature>
<comment type="subcellular location">
    <subcellularLocation>
        <location evidence="1">Cell membrane</location>
        <topology evidence="1">Multi-pass membrane protein</topology>
    </subcellularLocation>
</comment>
<keyword evidence="4" id="KW-0677">Repeat</keyword>
<reference evidence="13 14" key="1">
    <citation type="submission" date="2020-08" db="EMBL/GenBank/DDBJ databases">
        <title>Sequencing the genomes of 1000 actinobacteria strains.</title>
        <authorList>
            <person name="Klenk H.-P."/>
        </authorList>
    </citation>
    <scope>NUCLEOTIDE SEQUENCE [LARGE SCALE GENOMIC DNA]</scope>
    <source>
        <strain evidence="13 14">DSM 45582</strain>
    </source>
</reference>
<name>A0A840N8P5_9PSEU</name>
<feature type="transmembrane region" description="Helical" evidence="11">
    <location>
        <begin position="66"/>
        <end position="87"/>
    </location>
</feature>
<dbReference type="InterPro" id="IPR003593">
    <property type="entry name" value="AAA+_ATPase"/>
</dbReference>
<dbReference type="InterPro" id="IPR002543">
    <property type="entry name" value="FtsK_dom"/>
</dbReference>
<protein>
    <submittedName>
        <fullName evidence="13">S-DNA-T family DNA segregation ATPase FtsK/SpoIIIE</fullName>
    </submittedName>
</protein>
<evidence type="ECO:0000256" key="1">
    <source>
        <dbReference type="ARBA" id="ARBA00004651"/>
    </source>
</evidence>
<keyword evidence="3 11" id="KW-0812">Transmembrane</keyword>
<dbReference type="RefSeq" id="WP_184477775.1">
    <property type="nucleotide sequence ID" value="NZ_JACHIV010000001.1"/>
</dbReference>
<evidence type="ECO:0000256" key="8">
    <source>
        <dbReference type="ARBA" id="ARBA00023136"/>
    </source>
</evidence>
<evidence type="ECO:0000256" key="2">
    <source>
        <dbReference type="ARBA" id="ARBA00022475"/>
    </source>
</evidence>
<dbReference type="InterPro" id="IPR023836">
    <property type="entry name" value="EccCa-like_Actinobacteria"/>
</dbReference>
<dbReference type="GO" id="GO:0005886">
    <property type="term" value="C:plasma membrane"/>
    <property type="evidence" value="ECO:0007669"/>
    <property type="project" value="UniProtKB-SubCell"/>
</dbReference>
<feature type="transmembrane region" description="Helical" evidence="11">
    <location>
        <begin position="38"/>
        <end position="59"/>
    </location>
</feature>
<dbReference type="InterPro" id="IPR027417">
    <property type="entry name" value="P-loop_NTPase"/>
</dbReference>
<dbReference type="NCBIfam" id="TIGR03925">
    <property type="entry name" value="T7SS_EccC_b"/>
    <property type="match status" value="1"/>
</dbReference>
<dbReference type="Proteomes" id="UP000580474">
    <property type="component" value="Unassembled WGS sequence"/>
</dbReference>
<evidence type="ECO:0000256" key="10">
    <source>
        <dbReference type="SAM" id="MobiDB-lite"/>
    </source>
</evidence>
<keyword evidence="7 11" id="KW-1133">Transmembrane helix</keyword>
<keyword evidence="5 9" id="KW-0547">Nucleotide-binding</keyword>